<sequence>MKINQTQIKIILLIAIVIAVILRVANLSNREFWYDEVLSLLLSTGQKINYQTPQDVPVILANYTNLLQLPPENSLTETVQTLQTFLQGLVAEPHPPLFFIEQHLWLRLWGNSEIAMRSLGVLFSLASMGCAYGLGRCLLGNTGGLIFAVFLGLNPYYLFHSLNVRMYVSLVFWTLLSSWSLLELINLNCSKNITKKSVSKSKIMFSQMGWISLLIISVTAGLMTFYYFAFFVAFLGIIVLYLDRQRWWQYAIYFAGSIVITSPWLWWGTRQQLRNADLERFSPNNSWLEAMLRHLQELIQVLGIHLIIGDWVSILPLGVSIISGLIAIALLTFCSWSLWKHEQKQLLIIGLLLGILPLLFMLTLDIFTGKFTLGFGFGRSVIFVLPGCLLLGIIWLEKVAKNSKNMIIIAIISLYLMTNIADFALRPRQMFHQIADIINQQSQTPTLIIINSQAWGHILRLAYYLPPNEPLSLLAQNSKNLAPTLEKTLANQPQNYQRIIWLDSQRPVWGKPATEQQKQQIQQILNRQFELKDSKFLSGTWELDNFTLTEMSKQVPI</sequence>
<evidence type="ECO:0000256" key="1">
    <source>
        <dbReference type="ARBA" id="ARBA00004651"/>
    </source>
</evidence>
<feature type="transmembrane region" description="Helical" evidence="8">
    <location>
        <begin position="346"/>
        <end position="367"/>
    </location>
</feature>
<accession>B7JVX8</accession>
<keyword evidence="3" id="KW-0328">Glycosyltransferase</keyword>
<evidence type="ECO:0000259" key="9">
    <source>
        <dbReference type="Pfam" id="PF13231"/>
    </source>
</evidence>
<evidence type="ECO:0000256" key="2">
    <source>
        <dbReference type="ARBA" id="ARBA00022475"/>
    </source>
</evidence>
<dbReference type="GO" id="GO:0009103">
    <property type="term" value="P:lipopolysaccharide biosynthetic process"/>
    <property type="evidence" value="ECO:0007669"/>
    <property type="project" value="UniProtKB-ARBA"/>
</dbReference>
<feature type="transmembrane region" description="Helical" evidence="8">
    <location>
        <begin position="142"/>
        <end position="160"/>
    </location>
</feature>
<evidence type="ECO:0000256" key="4">
    <source>
        <dbReference type="ARBA" id="ARBA00022679"/>
    </source>
</evidence>
<feature type="transmembrane region" description="Helical" evidence="8">
    <location>
        <begin position="373"/>
        <end position="395"/>
    </location>
</feature>
<feature type="transmembrane region" description="Helical" evidence="8">
    <location>
        <begin position="247"/>
        <end position="269"/>
    </location>
</feature>
<dbReference type="Pfam" id="PF13231">
    <property type="entry name" value="PMT_2"/>
    <property type="match status" value="1"/>
</dbReference>
<dbReference type="RefSeq" id="WP_012594940.1">
    <property type="nucleotide sequence ID" value="NC_011726.1"/>
</dbReference>
<dbReference type="InterPro" id="IPR050297">
    <property type="entry name" value="LipidA_mod_glycosyltrf_83"/>
</dbReference>
<evidence type="ECO:0000256" key="8">
    <source>
        <dbReference type="SAM" id="Phobius"/>
    </source>
</evidence>
<dbReference type="KEGG" id="cyp:PCC8801_1616"/>
<dbReference type="PANTHER" id="PTHR33908">
    <property type="entry name" value="MANNOSYLTRANSFERASE YKCB-RELATED"/>
    <property type="match status" value="1"/>
</dbReference>
<keyword evidence="7 8" id="KW-0472">Membrane</keyword>
<keyword evidence="4" id="KW-0808">Transferase</keyword>
<reference evidence="11" key="1">
    <citation type="journal article" date="2011" name="MBio">
        <title>Novel metabolic attributes of the genus Cyanothece, comprising a group of unicellular nitrogen-fixing Cyanobacteria.</title>
        <authorList>
            <person name="Bandyopadhyay A."/>
            <person name="Elvitigala T."/>
            <person name="Welsh E."/>
            <person name="Stockel J."/>
            <person name="Liberton M."/>
            <person name="Min H."/>
            <person name="Sherman L.A."/>
            <person name="Pakrasi H.B."/>
        </authorList>
    </citation>
    <scope>NUCLEOTIDE SEQUENCE [LARGE SCALE GENOMIC DNA]</scope>
    <source>
        <strain evidence="11">PCC 8801</strain>
    </source>
</reference>
<evidence type="ECO:0000256" key="7">
    <source>
        <dbReference type="ARBA" id="ARBA00023136"/>
    </source>
</evidence>
<dbReference type="HOGENOM" id="CLU_482165_0_0_3"/>
<keyword evidence="5 8" id="KW-0812">Transmembrane</keyword>
<dbReference type="AlphaFoldDB" id="B7JVX8"/>
<dbReference type="Proteomes" id="UP000008204">
    <property type="component" value="Chromosome"/>
</dbReference>
<name>B7JVX8_RIPO1</name>
<evidence type="ECO:0000313" key="10">
    <source>
        <dbReference type="EMBL" id="ACK65667.1"/>
    </source>
</evidence>
<protein>
    <recommendedName>
        <fullName evidence="9">Glycosyltransferase RgtA/B/C/D-like domain-containing protein</fullName>
    </recommendedName>
</protein>
<feature type="transmembrane region" description="Helical" evidence="8">
    <location>
        <begin position="208"/>
        <end position="241"/>
    </location>
</feature>
<comment type="subcellular location">
    <subcellularLocation>
        <location evidence="1">Cell membrane</location>
        <topology evidence="1">Multi-pass membrane protein</topology>
    </subcellularLocation>
</comment>
<dbReference type="PANTHER" id="PTHR33908:SF11">
    <property type="entry name" value="MEMBRANE PROTEIN"/>
    <property type="match status" value="1"/>
</dbReference>
<dbReference type="STRING" id="41431.PCC8801_1616"/>
<evidence type="ECO:0000256" key="5">
    <source>
        <dbReference type="ARBA" id="ARBA00022692"/>
    </source>
</evidence>
<dbReference type="eggNOG" id="COG5305">
    <property type="taxonomic scope" value="Bacteria"/>
</dbReference>
<feature type="domain" description="Glycosyltransferase RgtA/B/C/D-like" evidence="9">
    <location>
        <begin position="94"/>
        <end position="184"/>
    </location>
</feature>
<evidence type="ECO:0000256" key="6">
    <source>
        <dbReference type="ARBA" id="ARBA00022989"/>
    </source>
</evidence>
<organism evidence="10 11">
    <name type="scientific">Rippkaea orientalis (strain PCC 8801 / RF-1)</name>
    <name type="common">Cyanothece sp. (strain PCC 8801)</name>
    <dbReference type="NCBI Taxonomy" id="41431"/>
    <lineage>
        <taxon>Bacteria</taxon>
        <taxon>Bacillati</taxon>
        <taxon>Cyanobacteriota</taxon>
        <taxon>Cyanophyceae</taxon>
        <taxon>Oscillatoriophycideae</taxon>
        <taxon>Chroococcales</taxon>
        <taxon>Aphanothecaceae</taxon>
        <taxon>Rippkaea</taxon>
        <taxon>Rippkaea orientalis</taxon>
    </lineage>
</organism>
<feature type="transmembrane region" description="Helical" evidence="8">
    <location>
        <begin position="7"/>
        <end position="25"/>
    </location>
</feature>
<dbReference type="EMBL" id="CP001287">
    <property type="protein sequence ID" value="ACK65667.1"/>
    <property type="molecule type" value="Genomic_DNA"/>
</dbReference>
<dbReference type="GO" id="GO:0016763">
    <property type="term" value="F:pentosyltransferase activity"/>
    <property type="evidence" value="ECO:0007669"/>
    <property type="project" value="TreeGrafter"/>
</dbReference>
<dbReference type="GO" id="GO:0005886">
    <property type="term" value="C:plasma membrane"/>
    <property type="evidence" value="ECO:0007669"/>
    <property type="project" value="UniProtKB-SubCell"/>
</dbReference>
<evidence type="ECO:0000313" key="11">
    <source>
        <dbReference type="Proteomes" id="UP000008204"/>
    </source>
</evidence>
<dbReference type="OrthoDB" id="524357at2"/>
<gene>
    <name evidence="10" type="ordered locus">PCC8801_1616</name>
</gene>
<proteinExistence type="predicted"/>
<keyword evidence="2" id="KW-1003">Cell membrane</keyword>
<feature type="transmembrane region" description="Helical" evidence="8">
    <location>
        <begin position="314"/>
        <end position="339"/>
    </location>
</feature>
<feature type="transmembrane region" description="Helical" evidence="8">
    <location>
        <begin position="166"/>
        <end position="187"/>
    </location>
</feature>
<keyword evidence="11" id="KW-1185">Reference proteome</keyword>
<dbReference type="InterPro" id="IPR038731">
    <property type="entry name" value="RgtA/B/C-like"/>
</dbReference>
<evidence type="ECO:0000256" key="3">
    <source>
        <dbReference type="ARBA" id="ARBA00022676"/>
    </source>
</evidence>
<feature type="transmembrane region" description="Helical" evidence="8">
    <location>
        <begin position="407"/>
        <end position="425"/>
    </location>
</feature>
<keyword evidence="6 8" id="KW-1133">Transmembrane helix</keyword>